<dbReference type="InterPro" id="IPR015424">
    <property type="entry name" value="PyrdxlP-dep_Trfase"/>
</dbReference>
<sequence>MPPIRTSKPPTEPAEEPTCRECRQTAHVLGIKIDRVKKGDLVAHERLCQGLDPTGKPLGLPTACLAPGCEITADGALAWVHHYRRVHTISISLEFTLKQLRLRYQKDLLPDFDMNAGWGSHLTKQSPFFASLEIQKLHNESSNPWSFTPKHKDVLQKFRSSFREFFGATPLSFHQHVSDISPILVARVITFLEENSVEPVSGKITASQRKAPQFAAFEGQFGAYYGPLAHGGSNNESHRIGPTPIILSLDLASNKEKLKTKFKSLVKAGYIAVIMEVVRQTDGHILSQLQWEAICQCCQSTGLYLIVDESLTAIRCGAPFGHQLPQFCNYKPSFVFFGKALSPGLGIFWDGVRIDRFEVGERADVLALWDFLPSLVQEPAATLRSWGTIVLAQREDWPKRAKNVGRILRDVLREMYPGVDLRGEAALIYIPTTVSRIADVIGAATPTYCRWMPYLDLGMMEERQVRAMFGTQSHSLRQTLKVTLGRMNKFCIICSEEAADSFDFCERCCGHICSVCKGEDGSSFQRHSEGRYLA</sequence>
<dbReference type="OrthoDB" id="406765at2759"/>
<dbReference type="Proteomes" id="UP000799764">
    <property type="component" value="Unassembled WGS sequence"/>
</dbReference>
<dbReference type="Gene3D" id="3.40.640.10">
    <property type="entry name" value="Type I PLP-dependent aspartate aminotransferase-like (Major domain)"/>
    <property type="match status" value="1"/>
</dbReference>
<proteinExistence type="predicted"/>
<dbReference type="SUPFAM" id="SSF53383">
    <property type="entry name" value="PLP-dependent transferases"/>
    <property type="match status" value="1"/>
</dbReference>
<reference evidence="1" key="1">
    <citation type="journal article" date="2020" name="Stud. Mycol.">
        <title>101 Dothideomycetes genomes: a test case for predicting lifestyles and emergence of pathogens.</title>
        <authorList>
            <person name="Haridas S."/>
            <person name="Albert R."/>
            <person name="Binder M."/>
            <person name="Bloem J."/>
            <person name="Labutti K."/>
            <person name="Salamov A."/>
            <person name="Andreopoulos B."/>
            <person name="Baker S."/>
            <person name="Barry K."/>
            <person name="Bills G."/>
            <person name="Bluhm B."/>
            <person name="Cannon C."/>
            <person name="Castanera R."/>
            <person name="Culley D."/>
            <person name="Daum C."/>
            <person name="Ezra D."/>
            <person name="Gonzalez J."/>
            <person name="Henrissat B."/>
            <person name="Kuo A."/>
            <person name="Liang C."/>
            <person name="Lipzen A."/>
            <person name="Lutzoni F."/>
            <person name="Magnuson J."/>
            <person name="Mondo S."/>
            <person name="Nolan M."/>
            <person name="Ohm R."/>
            <person name="Pangilinan J."/>
            <person name="Park H.-J."/>
            <person name="Ramirez L."/>
            <person name="Alfaro M."/>
            <person name="Sun H."/>
            <person name="Tritt A."/>
            <person name="Yoshinaga Y."/>
            <person name="Zwiers L.-H."/>
            <person name="Turgeon B."/>
            <person name="Goodwin S."/>
            <person name="Spatafora J."/>
            <person name="Crous P."/>
            <person name="Grigoriev I."/>
        </authorList>
    </citation>
    <scope>NUCLEOTIDE SEQUENCE</scope>
    <source>
        <strain evidence="1">CBS 690.94</strain>
    </source>
</reference>
<keyword evidence="2" id="KW-1185">Reference proteome</keyword>
<evidence type="ECO:0000313" key="2">
    <source>
        <dbReference type="Proteomes" id="UP000799764"/>
    </source>
</evidence>
<dbReference type="EMBL" id="MU001493">
    <property type="protein sequence ID" value="KAF2450857.1"/>
    <property type="molecule type" value="Genomic_DNA"/>
</dbReference>
<comment type="caution">
    <text evidence="1">The sequence shown here is derived from an EMBL/GenBank/DDBJ whole genome shotgun (WGS) entry which is preliminary data.</text>
</comment>
<dbReference type="InterPro" id="IPR015422">
    <property type="entry name" value="PyrdxlP-dep_Trfase_small"/>
</dbReference>
<name>A0A9P4PV77_9PLEO</name>
<dbReference type="Gene3D" id="3.90.1150.10">
    <property type="entry name" value="Aspartate Aminotransferase, domain 1"/>
    <property type="match status" value="1"/>
</dbReference>
<evidence type="ECO:0008006" key="3">
    <source>
        <dbReference type="Google" id="ProtNLM"/>
    </source>
</evidence>
<protein>
    <recommendedName>
        <fullName evidence="3">PLP-dependent transferase</fullName>
    </recommendedName>
</protein>
<dbReference type="InterPro" id="IPR015421">
    <property type="entry name" value="PyrdxlP-dep_Trfase_major"/>
</dbReference>
<accession>A0A9P4PV77</accession>
<organism evidence="1 2">
    <name type="scientific">Karstenula rhodostoma CBS 690.94</name>
    <dbReference type="NCBI Taxonomy" id="1392251"/>
    <lineage>
        <taxon>Eukaryota</taxon>
        <taxon>Fungi</taxon>
        <taxon>Dikarya</taxon>
        <taxon>Ascomycota</taxon>
        <taxon>Pezizomycotina</taxon>
        <taxon>Dothideomycetes</taxon>
        <taxon>Pleosporomycetidae</taxon>
        <taxon>Pleosporales</taxon>
        <taxon>Massarineae</taxon>
        <taxon>Didymosphaeriaceae</taxon>
        <taxon>Karstenula</taxon>
    </lineage>
</organism>
<dbReference type="AlphaFoldDB" id="A0A9P4PV77"/>
<evidence type="ECO:0000313" key="1">
    <source>
        <dbReference type="EMBL" id="KAF2450857.1"/>
    </source>
</evidence>
<gene>
    <name evidence="1" type="ORF">P171DRAFT_427141</name>
</gene>